<reference evidence="1 2" key="1">
    <citation type="journal article" date="2014" name="BMC Genomics">
        <title>Genome based analysis of type-I polyketide synthase and nonribosomal peptide synthetase gene clusters in seven strains of five representative Nocardia species.</title>
        <authorList>
            <person name="Komaki H."/>
            <person name="Ichikawa N."/>
            <person name="Hosoyama A."/>
            <person name="Takahashi-Nakaguchi A."/>
            <person name="Matsuzawa T."/>
            <person name="Suzuki K."/>
            <person name="Fujita N."/>
            <person name="Gonoi T."/>
        </authorList>
    </citation>
    <scope>NUCLEOTIDE SEQUENCE [LARGE SCALE GENOMIC DNA]</scope>
    <source>
        <strain evidence="1 2">NBRC 15531</strain>
    </source>
</reference>
<dbReference type="Gene3D" id="2.30.110.10">
    <property type="entry name" value="Electron Transport, Fmn-binding Protein, Chain A"/>
    <property type="match status" value="1"/>
</dbReference>
<evidence type="ECO:0000313" key="1">
    <source>
        <dbReference type="EMBL" id="GAD86112.1"/>
    </source>
</evidence>
<evidence type="ECO:0000313" key="2">
    <source>
        <dbReference type="Proteomes" id="UP000017048"/>
    </source>
</evidence>
<dbReference type="Proteomes" id="UP000017048">
    <property type="component" value="Unassembled WGS sequence"/>
</dbReference>
<dbReference type="AlphaFoldDB" id="U5E7X9"/>
<sequence length="125" mass="14303">MPMPRWWGHINKRVFNPRAIRGGKWPVLTHVGRRSGTTYQTPLDAYPVEGGYLFVLVYGARCDWARNVLATGRARLRVDGTDLELTAPRIVDEAEAFRVLADEVSRPPKLLRITEFLRMDLAVNR</sequence>
<comment type="caution">
    <text evidence="1">The sequence shown here is derived from an EMBL/GenBank/DDBJ whole genome shotgun (WGS) entry which is preliminary data.</text>
</comment>
<dbReference type="EMBL" id="BAFO02000032">
    <property type="protein sequence ID" value="GAD86112.1"/>
    <property type="molecule type" value="Genomic_DNA"/>
</dbReference>
<name>U5E7X9_NOCAS</name>
<dbReference type="OrthoDB" id="3778270at2"/>
<protein>
    <recommendedName>
        <fullName evidence="3">Nitroreductase family deazaflavin-dependent oxidoreductase</fullName>
    </recommendedName>
</protein>
<dbReference type="STRING" id="1824.SAMN05444423_102509"/>
<keyword evidence="2" id="KW-1185">Reference proteome</keyword>
<accession>U5E7X9</accession>
<dbReference type="GeneID" id="91517539"/>
<gene>
    <name evidence="1" type="ORF">NCAST_32_05990</name>
</gene>
<evidence type="ECO:0008006" key="3">
    <source>
        <dbReference type="Google" id="ProtNLM"/>
    </source>
</evidence>
<dbReference type="Pfam" id="PF04075">
    <property type="entry name" value="F420H2_quin_red"/>
    <property type="match status" value="1"/>
</dbReference>
<dbReference type="InterPro" id="IPR012349">
    <property type="entry name" value="Split_barrel_FMN-bd"/>
</dbReference>
<dbReference type="InterPro" id="IPR004378">
    <property type="entry name" value="F420H2_quin_Rdtase"/>
</dbReference>
<dbReference type="GO" id="GO:0016491">
    <property type="term" value="F:oxidoreductase activity"/>
    <property type="evidence" value="ECO:0007669"/>
    <property type="project" value="InterPro"/>
</dbReference>
<dbReference type="RefSeq" id="WP_019047114.1">
    <property type="nucleotide sequence ID" value="NZ_BAFO02000032.1"/>
</dbReference>
<dbReference type="NCBIfam" id="TIGR00026">
    <property type="entry name" value="hi_GC_TIGR00026"/>
    <property type="match status" value="1"/>
</dbReference>
<organism evidence="1 2">
    <name type="scientific">Nocardia asteroides NBRC 15531</name>
    <dbReference type="NCBI Taxonomy" id="1110697"/>
    <lineage>
        <taxon>Bacteria</taxon>
        <taxon>Bacillati</taxon>
        <taxon>Actinomycetota</taxon>
        <taxon>Actinomycetes</taxon>
        <taxon>Mycobacteriales</taxon>
        <taxon>Nocardiaceae</taxon>
        <taxon>Nocardia</taxon>
    </lineage>
</organism>
<dbReference type="eggNOG" id="ENOG5032R3C">
    <property type="taxonomic scope" value="Bacteria"/>
</dbReference>
<proteinExistence type="predicted"/>